<dbReference type="InParanoid" id="A8DVA8"/>
<organism evidence="2 3">
    <name type="scientific">Nematostella vectensis</name>
    <name type="common">Starlet sea anemone</name>
    <dbReference type="NCBI Taxonomy" id="45351"/>
    <lineage>
        <taxon>Eukaryota</taxon>
        <taxon>Metazoa</taxon>
        <taxon>Cnidaria</taxon>
        <taxon>Anthozoa</taxon>
        <taxon>Hexacorallia</taxon>
        <taxon>Actiniaria</taxon>
        <taxon>Edwardsiidae</taxon>
        <taxon>Nematostella</taxon>
    </lineage>
</organism>
<dbReference type="AlphaFoldDB" id="A8DVA8"/>
<protein>
    <submittedName>
        <fullName evidence="2">Uncharacterized protein</fullName>
    </submittedName>
</protein>
<dbReference type="eggNOG" id="ENOG502SWKQ">
    <property type="taxonomic scope" value="Eukaryota"/>
</dbReference>
<dbReference type="PhylomeDB" id="A8DVA8"/>
<feature type="non-terminal residue" evidence="2">
    <location>
        <position position="261"/>
    </location>
</feature>
<dbReference type="EMBL" id="DS477333">
    <property type="protein sequence ID" value="EDO25990.1"/>
    <property type="molecule type" value="Genomic_DNA"/>
</dbReference>
<name>A8DVA8_NEMVE</name>
<evidence type="ECO:0000313" key="2">
    <source>
        <dbReference type="EMBL" id="EDO25990.1"/>
    </source>
</evidence>
<accession>A8DVA8</accession>
<feature type="compositionally biased region" description="Low complexity" evidence="1">
    <location>
        <begin position="142"/>
        <end position="153"/>
    </location>
</feature>
<gene>
    <name evidence="2" type="ORF">NEMVEDRAFT_v1g248896</name>
</gene>
<dbReference type="Proteomes" id="UP000001593">
    <property type="component" value="Unassembled WGS sequence"/>
</dbReference>
<reference evidence="2 3" key="1">
    <citation type="journal article" date="2007" name="Science">
        <title>Sea anemone genome reveals ancestral eumetazoan gene repertoire and genomic organization.</title>
        <authorList>
            <person name="Putnam N.H."/>
            <person name="Srivastava M."/>
            <person name="Hellsten U."/>
            <person name="Dirks B."/>
            <person name="Chapman J."/>
            <person name="Salamov A."/>
            <person name="Terry A."/>
            <person name="Shapiro H."/>
            <person name="Lindquist E."/>
            <person name="Kapitonov V.V."/>
            <person name="Jurka J."/>
            <person name="Genikhovich G."/>
            <person name="Grigoriev I.V."/>
            <person name="Lucas S.M."/>
            <person name="Steele R.E."/>
            <person name="Finnerty J.R."/>
            <person name="Technau U."/>
            <person name="Martindale M.Q."/>
            <person name="Rokhsar D.S."/>
        </authorList>
    </citation>
    <scope>NUCLEOTIDE SEQUENCE [LARGE SCALE GENOMIC DNA]</scope>
    <source>
        <strain evidence="3">CH2 X CH6</strain>
    </source>
</reference>
<feature type="compositionally biased region" description="Basic and acidic residues" evidence="1">
    <location>
        <begin position="1"/>
        <end position="13"/>
    </location>
</feature>
<feature type="region of interest" description="Disordered" evidence="1">
    <location>
        <begin position="1"/>
        <end position="25"/>
    </location>
</feature>
<dbReference type="HOGENOM" id="CLU_1067837_0_0_1"/>
<evidence type="ECO:0000313" key="3">
    <source>
        <dbReference type="Proteomes" id="UP000001593"/>
    </source>
</evidence>
<keyword evidence="3" id="KW-1185">Reference proteome</keyword>
<sequence length="261" mass="29322">MSERGDPERHGAETGRITRRTTKMTQKALQNAIERKSIEIDRSKRRLLSVIETSKSLSHDSNLDIVLHDLTTEVHQYGMILQQLLELHEQNTNGEHGHEVQLTEENEILKLAFKEIERLKYMISVKQSGKEFDAKSERSYRSSRSSSSRASSARIKALAEARAAREEADYARILAEKQKELAILTADKNAAVAKAKLDAIEQAINEEEFGEGPAEKENAENFTGQWVHSSPALESDTPNVRNALGPKNTSEPHTLSLFHLP</sequence>
<feature type="region of interest" description="Disordered" evidence="1">
    <location>
        <begin position="134"/>
        <end position="153"/>
    </location>
</feature>
<evidence type="ECO:0000256" key="1">
    <source>
        <dbReference type="SAM" id="MobiDB-lite"/>
    </source>
</evidence>
<proteinExistence type="predicted"/>
<feature type="region of interest" description="Disordered" evidence="1">
    <location>
        <begin position="229"/>
        <end position="261"/>
    </location>
</feature>